<reference evidence="1 2" key="1">
    <citation type="submission" date="2017-01" db="EMBL/GenBank/DDBJ databases">
        <authorList>
            <person name="Mah S.A."/>
            <person name="Swanson W.J."/>
            <person name="Moy G.W."/>
            <person name="Vacquier V.D."/>
        </authorList>
    </citation>
    <scope>NUCLEOTIDE SEQUENCE [LARGE SCALE GENOMIC DNA]</scope>
    <source>
        <strain evidence="1 2">RU36E</strain>
    </source>
</reference>
<dbReference type="EMBL" id="FTMP01000001">
    <property type="protein sequence ID" value="SIP94284.1"/>
    <property type="molecule type" value="Genomic_DNA"/>
</dbReference>
<evidence type="ECO:0000313" key="1">
    <source>
        <dbReference type="EMBL" id="SIP94284.1"/>
    </source>
</evidence>
<organism evidence="1 2">
    <name type="scientific">Aquipseudomonas alcaligenes</name>
    <name type="common">Pseudomonas alcaligenes</name>
    <dbReference type="NCBI Taxonomy" id="43263"/>
    <lineage>
        <taxon>Bacteria</taxon>
        <taxon>Pseudomonadati</taxon>
        <taxon>Pseudomonadota</taxon>
        <taxon>Gammaproteobacteria</taxon>
        <taxon>Pseudomonadales</taxon>
        <taxon>Pseudomonadaceae</taxon>
        <taxon>Aquipseudomonas</taxon>
    </lineage>
</organism>
<proteinExistence type="predicted"/>
<dbReference type="AlphaFoldDB" id="A0A1N6NQD7"/>
<evidence type="ECO:0000313" key="2">
    <source>
        <dbReference type="Proteomes" id="UP000185841"/>
    </source>
</evidence>
<name>A0A1N6NQD7_AQUAC</name>
<gene>
    <name evidence="1" type="ORF">SAMN05878282_101469</name>
</gene>
<protein>
    <submittedName>
        <fullName evidence="1">Uncharacterized protein</fullName>
    </submittedName>
</protein>
<sequence length="63" mass="7362">MLDRVDYLEHCPTARPSDEQLYRPFGRERQIWRGQPSEGPIKIAIVELQKSIQNLDKVIENLA</sequence>
<accession>A0A1N6NQD7</accession>
<dbReference type="Proteomes" id="UP000185841">
    <property type="component" value="Unassembled WGS sequence"/>
</dbReference>